<sequence length="48" mass="5422">MLGKLTRQQKSNCGLDFPTTDRGPLVVTGKFRRFGCNALEKYRSRTSS</sequence>
<reference evidence="2" key="3">
    <citation type="submission" date="2025-09" db="UniProtKB">
        <authorList>
            <consortium name="Ensembl"/>
        </authorList>
    </citation>
    <scope>IDENTIFICATION</scope>
</reference>
<organism evidence="2 3">
    <name type="scientific">Ciona savignyi</name>
    <name type="common">Pacific transparent sea squirt</name>
    <dbReference type="NCBI Taxonomy" id="51511"/>
    <lineage>
        <taxon>Eukaryota</taxon>
        <taxon>Metazoa</taxon>
        <taxon>Chordata</taxon>
        <taxon>Tunicata</taxon>
        <taxon>Ascidiacea</taxon>
        <taxon>Phlebobranchia</taxon>
        <taxon>Cionidae</taxon>
        <taxon>Ciona</taxon>
    </lineage>
</organism>
<protein>
    <submittedName>
        <fullName evidence="2">Uncharacterized protein</fullName>
    </submittedName>
</protein>
<dbReference type="Proteomes" id="UP000007875">
    <property type="component" value="Unassembled WGS sequence"/>
</dbReference>
<evidence type="ECO:0000256" key="1">
    <source>
        <dbReference type="SAM" id="MobiDB-lite"/>
    </source>
</evidence>
<evidence type="ECO:0000313" key="2">
    <source>
        <dbReference type="Ensembl" id="ENSCSAVP00000002710.1"/>
    </source>
</evidence>
<dbReference type="InParanoid" id="H2YBL2"/>
<keyword evidence="3" id="KW-1185">Reference proteome</keyword>
<reference evidence="3" key="1">
    <citation type="submission" date="2003-08" db="EMBL/GenBank/DDBJ databases">
        <authorList>
            <person name="Birren B."/>
            <person name="Nusbaum C."/>
            <person name="Abebe A."/>
            <person name="Abouelleil A."/>
            <person name="Adekoya E."/>
            <person name="Ait-zahra M."/>
            <person name="Allen N."/>
            <person name="Allen T."/>
            <person name="An P."/>
            <person name="Anderson M."/>
            <person name="Anderson S."/>
            <person name="Arachchi H."/>
            <person name="Armbruster J."/>
            <person name="Bachantsang P."/>
            <person name="Baldwin J."/>
            <person name="Barry A."/>
            <person name="Bayul T."/>
            <person name="Blitshsteyn B."/>
            <person name="Bloom T."/>
            <person name="Blye J."/>
            <person name="Boguslavskiy L."/>
            <person name="Borowsky M."/>
            <person name="Boukhgalter B."/>
            <person name="Brunache A."/>
            <person name="Butler J."/>
            <person name="Calixte N."/>
            <person name="Calvo S."/>
            <person name="Camarata J."/>
            <person name="Campo K."/>
            <person name="Chang J."/>
            <person name="Cheshatsang Y."/>
            <person name="Citroen M."/>
            <person name="Collymore A."/>
            <person name="Considine T."/>
            <person name="Cook A."/>
            <person name="Cooke P."/>
            <person name="Corum B."/>
            <person name="Cuomo C."/>
            <person name="David R."/>
            <person name="Dawoe T."/>
            <person name="Degray S."/>
            <person name="Dodge S."/>
            <person name="Dooley K."/>
            <person name="Dorje P."/>
            <person name="Dorjee K."/>
            <person name="Dorris L."/>
            <person name="Duffey N."/>
            <person name="Dupes A."/>
            <person name="Elkins T."/>
            <person name="Engels R."/>
            <person name="Erickson J."/>
            <person name="Farina A."/>
            <person name="Faro S."/>
            <person name="Ferreira P."/>
            <person name="Fischer H."/>
            <person name="Fitzgerald M."/>
            <person name="Foley K."/>
            <person name="Gage D."/>
            <person name="Galagan J."/>
            <person name="Gearin G."/>
            <person name="Gnerre S."/>
            <person name="Gnirke A."/>
            <person name="Goyette A."/>
            <person name="Graham J."/>
            <person name="Grandbois E."/>
            <person name="Gyaltsen K."/>
            <person name="Hafez N."/>
            <person name="Hagopian D."/>
            <person name="Hagos B."/>
            <person name="Hall J."/>
            <person name="Hatcher B."/>
            <person name="Heller A."/>
            <person name="Higgins H."/>
            <person name="Honan T."/>
            <person name="Horn A."/>
            <person name="Houde N."/>
            <person name="Hughes L."/>
            <person name="Hulme W."/>
            <person name="Husby E."/>
            <person name="Iliev I."/>
            <person name="Jaffe D."/>
            <person name="Jones C."/>
            <person name="Kamal M."/>
            <person name="Kamat A."/>
            <person name="Kamvysselis M."/>
            <person name="Karlsson E."/>
            <person name="Kells C."/>
            <person name="Kieu A."/>
            <person name="Kisner P."/>
            <person name="Kodira C."/>
            <person name="Kulbokas E."/>
            <person name="Labutti K."/>
            <person name="Lama D."/>
            <person name="Landers T."/>
            <person name="Leger J."/>
            <person name="Levine S."/>
            <person name="Lewis D."/>
            <person name="Lewis T."/>
            <person name="Lindblad-toh K."/>
            <person name="Liu X."/>
            <person name="Lokyitsang T."/>
            <person name="Lokyitsang Y."/>
            <person name="Lucien O."/>
            <person name="Lui A."/>
            <person name="Ma L.J."/>
            <person name="Mabbitt R."/>
            <person name="Macdonald J."/>
            <person name="Maclean C."/>
            <person name="Major J."/>
            <person name="Manning J."/>
            <person name="Marabella R."/>
            <person name="Maru K."/>
            <person name="Matthews C."/>
            <person name="Mauceli E."/>
            <person name="Mccarthy M."/>
            <person name="Mcdonough S."/>
            <person name="Mcghee T."/>
            <person name="Meldrim J."/>
            <person name="Meneus L."/>
            <person name="Mesirov J."/>
            <person name="Mihalev A."/>
            <person name="Mihova T."/>
            <person name="Mikkelsen T."/>
            <person name="Mlenga V."/>
            <person name="Moru K."/>
            <person name="Mozes J."/>
            <person name="Mulrain L."/>
            <person name="Munson G."/>
            <person name="Naylor J."/>
            <person name="Newes C."/>
            <person name="Nguyen C."/>
            <person name="Nguyen N."/>
            <person name="Nguyen T."/>
            <person name="Nicol R."/>
            <person name="Nielsen C."/>
            <person name="Nizzari M."/>
            <person name="Norbu C."/>
            <person name="Norbu N."/>
            <person name="O'donnell P."/>
            <person name="Okoawo O."/>
            <person name="O'leary S."/>
            <person name="Omotosho B."/>
            <person name="O'neill K."/>
            <person name="Osman S."/>
            <person name="Parker S."/>
            <person name="Perrin D."/>
            <person name="Phunkhang P."/>
            <person name="Piqani B."/>
            <person name="Purcell S."/>
            <person name="Rachupka T."/>
            <person name="Ramasamy U."/>
            <person name="Rameau R."/>
            <person name="Ray V."/>
            <person name="Raymond C."/>
            <person name="Retta R."/>
            <person name="Richardson S."/>
            <person name="Rise C."/>
            <person name="Rodriguez J."/>
            <person name="Rogers J."/>
            <person name="Rogov P."/>
            <person name="Rutman M."/>
            <person name="Schupbach R."/>
            <person name="Seaman C."/>
            <person name="Settipalli S."/>
            <person name="Sharpe T."/>
            <person name="Sheridan J."/>
            <person name="Sherpa N."/>
            <person name="Shi J."/>
            <person name="Smirnov S."/>
            <person name="Smith C."/>
            <person name="Sougnez C."/>
            <person name="Spencer B."/>
            <person name="Stalker J."/>
            <person name="Stange-thomann N."/>
            <person name="Stavropoulos S."/>
            <person name="Stetson K."/>
            <person name="Stone C."/>
            <person name="Stone S."/>
            <person name="Stubbs M."/>
            <person name="Talamas J."/>
            <person name="Tchuinga P."/>
            <person name="Tenzing P."/>
            <person name="Tesfaye S."/>
            <person name="Theodore J."/>
            <person name="Thoulutsang Y."/>
            <person name="Topham K."/>
            <person name="Towey S."/>
            <person name="Tsamla T."/>
            <person name="Tsomo N."/>
            <person name="Vallee D."/>
            <person name="Vassiliev H."/>
            <person name="Venkataraman V."/>
            <person name="Vinson J."/>
            <person name="Vo A."/>
            <person name="Wade C."/>
            <person name="Wang S."/>
            <person name="Wangchuk T."/>
            <person name="Wangdi T."/>
            <person name="Whittaker C."/>
            <person name="Wilkinson J."/>
            <person name="Wu Y."/>
            <person name="Wyman D."/>
            <person name="Yadav S."/>
            <person name="Yang S."/>
            <person name="Yang X."/>
            <person name="Yeager S."/>
            <person name="Yee E."/>
            <person name="Young G."/>
            <person name="Zainoun J."/>
            <person name="Zembeck L."/>
            <person name="Zimmer A."/>
            <person name="Zody M."/>
            <person name="Lander E."/>
        </authorList>
    </citation>
    <scope>NUCLEOTIDE SEQUENCE [LARGE SCALE GENOMIC DNA]</scope>
</reference>
<reference evidence="2" key="2">
    <citation type="submission" date="2025-08" db="UniProtKB">
        <authorList>
            <consortium name="Ensembl"/>
        </authorList>
    </citation>
    <scope>IDENTIFICATION</scope>
</reference>
<dbReference type="AlphaFoldDB" id="H2YBL2"/>
<feature type="compositionally biased region" description="Polar residues" evidence="1">
    <location>
        <begin position="1"/>
        <end position="12"/>
    </location>
</feature>
<evidence type="ECO:0000313" key="3">
    <source>
        <dbReference type="Proteomes" id="UP000007875"/>
    </source>
</evidence>
<name>H2YBL2_CIOSA</name>
<dbReference type="GeneTree" id="ENSGT00510000051622"/>
<dbReference type="HOGENOM" id="CLU_3207350_0_0_1"/>
<dbReference type="Ensembl" id="ENSCSAVT00000002752.1">
    <property type="protein sequence ID" value="ENSCSAVP00000002710.1"/>
    <property type="gene ID" value="ENSCSAVG00000001596.1"/>
</dbReference>
<accession>H2YBL2</accession>
<feature type="region of interest" description="Disordered" evidence="1">
    <location>
        <begin position="1"/>
        <end position="20"/>
    </location>
</feature>
<proteinExistence type="predicted"/>